<sequence length="84" mass="9326">MTYCPDEKNGYCTVSETYDEIQLGGSVHIKPVGWMWVHWLPGVSINGAYVNSLADAQAQAQAEARRLNAVYVPHCSDLKMGPRE</sequence>
<dbReference type="STRING" id="989370.AOQ71_32025"/>
<evidence type="ECO:0000313" key="2">
    <source>
        <dbReference type="Proteomes" id="UP000051936"/>
    </source>
</evidence>
<protein>
    <submittedName>
        <fullName evidence="1">Uncharacterized protein</fullName>
    </submittedName>
</protein>
<keyword evidence="2" id="KW-1185">Reference proteome</keyword>
<dbReference type="Proteomes" id="UP000051936">
    <property type="component" value="Unassembled WGS sequence"/>
</dbReference>
<name>A0A0R3D0M1_9BRAD</name>
<dbReference type="AlphaFoldDB" id="A0A0R3D0M1"/>
<organism evidence="1 2">
    <name type="scientific">Bradyrhizobium manausense</name>
    <dbReference type="NCBI Taxonomy" id="989370"/>
    <lineage>
        <taxon>Bacteria</taxon>
        <taxon>Pseudomonadati</taxon>
        <taxon>Pseudomonadota</taxon>
        <taxon>Alphaproteobacteria</taxon>
        <taxon>Hyphomicrobiales</taxon>
        <taxon>Nitrobacteraceae</taxon>
        <taxon>Bradyrhizobium</taxon>
    </lineage>
</organism>
<dbReference type="RefSeq" id="WP_057755560.1">
    <property type="nucleotide sequence ID" value="NZ_LJYG01000108.1"/>
</dbReference>
<proteinExistence type="predicted"/>
<gene>
    <name evidence="1" type="ORF">AOQ71_32025</name>
</gene>
<dbReference type="EMBL" id="LJYG01000108">
    <property type="protein sequence ID" value="KRQ03352.1"/>
    <property type="molecule type" value="Genomic_DNA"/>
</dbReference>
<comment type="caution">
    <text evidence="1">The sequence shown here is derived from an EMBL/GenBank/DDBJ whole genome shotgun (WGS) entry which is preliminary data.</text>
</comment>
<evidence type="ECO:0000313" key="1">
    <source>
        <dbReference type="EMBL" id="KRQ03352.1"/>
    </source>
</evidence>
<accession>A0A0R3D0M1</accession>
<reference evidence="1 2" key="1">
    <citation type="submission" date="2015-09" db="EMBL/GenBank/DDBJ databases">
        <title>Draft Genome Sequence of Bradyrhizobium manausense Strain BR 3351T, a Novel Symbiotic Nitrogen-Fixing Alphaproteobacterium Isolated from Brazilian Amazon Rain Forest.</title>
        <authorList>
            <person name="De Araujo J.L."/>
            <person name="Zilli J.E."/>
        </authorList>
    </citation>
    <scope>NUCLEOTIDE SEQUENCE [LARGE SCALE GENOMIC DNA]</scope>
    <source>
        <strain evidence="1 2">BR3351</strain>
    </source>
</reference>
<dbReference type="OrthoDB" id="9842450at2"/>